<evidence type="ECO:0000313" key="5">
    <source>
        <dbReference type="Proteomes" id="UP001363151"/>
    </source>
</evidence>
<keyword evidence="5" id="KW-1185">Reference proteome</keyword>
<dbReference type="InterPro" id="IPR011009">
    <property type="entry name" value="Kinase-like_dom_sf"/>
</dbReference>
<feature type="signal peptide" evidence="2">
    <location>
        <begin position="1"/>
        <end position="16"/>
    </location>
</feature>
<feature type="compositionally biased region" description="Low complexity" evidence="1">
    <location>
        <begin position="266"/>
        <end position="285"/>
    </location>
</feature>
<organism evidence="4 5">
    <name type="scientific">Aureococcus anophagefferens</name>
    <name type="common">Harmful bloom alga</name>
    <dbReference type="NCBI Taxonomy" id="44056"/>
    <lineage>
        <taxon>Eukaryota</taxon>
        <taxon>Sar</taxon>
        <taxon>Stramenopiles</taxon>
        <taxon>Ochrophyta</taxon>
        <taxon>Pelagophyceae</taxon>
        <taxon>Pelagomonadales</taxon>
        <taxon>Pelagomonadaceae</taxon>
        <taxon>Aureococcus</taxon>
    </lineage>
</organism>
<dbReference type="SUPFAM" id="SSF56112">
    <property type="entry name" value="Protein kinase-like (PK-like)"/>
    <property type="match status" value="1"/>
</dbReference>
<evidence type="ECO:0000256" key="2">
    <source>
        <dbReference type="SAM" id="SignalP"/>
    </source>
</evidence>
<feature type="chain" id="PRO_5046500390" description="Aminoglycoside phosphotransferase domain-containing protein" evidence="2">
    <location>
        <begin position="17"/>
        <end position="303"/>
    </location>
</feature>
<dbReference type="Gene3D" id="3.90.1200.10">
    <property type="match status" value="1"/>
</dbReference>
<keyword evidence="2" id="KW-0732">Signal</keyword>
<dbReference type="Pfam" id="PF01636">
    <property type="entry name" value="APH"/>
    <property type="match status" value="1"/>
</dbReference>
<sequence length="303" mass="31971">MLALLVVGADALSATATTTSRAAIGDLLRRTPGVAPGCAYDATPLQSGFCNDVFRVDVEHRPQPLVVKLFSDLARARCAPACRGVVDVARAPLVWARESARGHGRRALVQEFSPGAELAAPAVRADGSRLAAAAIAPRLAALHARAALVRCPRRRALWVGVDAMLGDRGGAGAGALDAGALAREARRMRAAVDGVARRAGQERNSQLQRLLSRPSRYDVLGHGDFKPSNVLLHDGAAVFIDFELAGPNYRGYDIFKLFRASEDGARPTPSSSASSPSTSPRAAPTPETPRRRDASRSRSSSSP</sequence>
<reference evidence="4 5" key="1">
    <citation type="submission" date="2024-03" db="EMBL/GenBank/DDBJ databases">
        <title>Aureococcus anophagefferens CCMP1851 and Kratosvirus quantuckense: Draft genome of a second virus-susceptible host strain in the model system.</title>
        <authorList>
            <person name="Chase E."/>
            <person name="Truchon A.R."/>
            <person name="Schepens W."/>
            <person name="Wilhelm S.W."/>
        </authorList>
    </citation>
    <scope>NUCLEOTIDE SEQUENCE [LARGE SCALE GENOMIC DNA]</scope>
    <source>
        <strain evidence="4 5">CCMP1851</strain>
    </source>
</reference>
<protein>
    <recommendedName>
        <fullName evidence="3">Aminoglycoside phosphotransferase domain-containing protein</fullName>
    </recommendedName>
</protein>
<accession>A0ABR1GCI7</accession>
<evidence type="ECO:0000259" key="3">
    <source>
        <dbReference type="Pfam" id="PF01636"/>
    </source>
</evidence>
<feature type="region of interest" description="Disordered" evidence="1">
    <location>
        <begin position="263"/>
        <end position="303"/>
    </location>
</feature>
<evidence type="ECO:0000256" key="1">
    <source>
        <dbReference type="SAM" id="MobiDB-lite"/>
    </source>
</evidence>
<dbReference type="Proteomes" id="UP001363151">
    <property type="component" value="Unassembled WGS sequence"/>
</dbReference>
<comment type="caution">
    <text evidence="4">The sequence shown here is derived from an EMBL/GenBank/DDBJ whole genome shotgun (WGS) entry which is preliminary data.</text>
</comment>
<feature type="domain" description="Aminoglycoside phosphotransferase" evidence="3">
    <location>
        <begin position="42"/>
        <end position="262"/>
    </location>
</feature>
<evidence type="ECO:0000313" key="4">
    <source>
        <dbReference type="EMBL" id="KAK7253791.1"/>
    </source>
</evidence>
<name>A0ABR1GCI7_AURAN</name>
<dbReference type="EMBL" id="JBBJCI010000034">
    <property type="protein sequence ID" value="KAK7253791.1"/>
    <property type="molecule type" value="Genomic_DNA"/>
</dbReference>
<dbReference type="InterPro" id="IPR002575">
    <property type="entry name" value="Aminoglycoside_PTrfase"/>
</dbReference>
<proteinExistence type="predicted"/>
<gene>
    <name evidence="4" type="ORF">SO694_00002617</name>
</gene>